<comment type="similarity">
    <text evidence="1">Belongs to the initiator RepB protein family.</text>
</comment>
<geneLocation type="plasmid" evidence="3">
    <name>pM2-1</name>
</geneLocation>
<dbReference type="GO" id="GO:0003887">
    <property type="term" value="F:DNA-directed DNA polymerase activity"/>
    <property type="evidence" value="ECO:0007669"/>
    <property type="project" value="InterPro"/>
</dbReference>
<dbReference type="RefSeq" id="WP_042847057.1">
    <property type="nucleotide sequence ID" value="NZ_CP095444.1"/>
</dbReference>
<gene>
    <name evidence="3" type="primary">repB</name>
    <name evidence="3" type="ORF">EKPLLCFL_00099</name>
</gene>
<accession>A0A899NEJ3</accession>
<dbReference type="Pfam" id="PF01051">
    <property type="entry name" value="Rep3_N"/>
    <property type="match status" value="1"/>
</dbReference>
<proteinExistence type="inferred from homology"/>
<keyword evidence="3" id="KW-0614">Plasmid</keyword>
<evidence type="ECO:0000259" key="2">
    <source>
        <dbReference type="Pfam" id="PF01051"/>
    </source>
</evidence>
<evidence type="ECO:0000256" key="1">
    <source>
        <dbReference type="ARBA" id="ARBA00038283"/>
    </source>
</evidence>
<feature type="domain" description="Initiator Rep protein WH1" evidence="2">
    <location>
        <begin position="95"/>
        <end position="222"/>
    </location>
</feature>
<protein>
    <submittedName>
        <fullName evidence="3">RepFIB replication protein A</fullName>
    </submittedName>
</protein>
<sequence length="303" mass="34883">MAKDINDLGLSVEVKNKTTGEIDYISSTDTRSIQPISLLRLSVFSPVSSREKKNVGSRVMDASEELRNLEIVNSEGYDRVTISGPKLDMDTDFRIWLSIIQSLSEYPMVDNKVVLPFSDFAKMCDYNTRQINKILKERVAKSLRKITSTSISVYKDTGDDLISATTHLLNFSRVDTAANEVILEFNPKLSDLYKMDYKRVLKLKVFPAIKRNEVAKAIYAFLEGLPNSENRVQIVSFERLMKRLNMRSDPYKQLEMVRRAMKLLEDVKYLKYTEGYRVSKGKRQVFFSINSRDPDLLKNTDLD</sequence>
<dbReference type="EMBL" id="MT813046">
    <property type="protein sequence ID" value="QSM62334.1"/>
    <property type="molecule type" value="Genomic_DNA"/>
</dbReference>
<dbReference type="GO" id="GO:0006270">
    <property type="term" value="P:DNA replication initiation"/>
    <property type="evidence" value="ECO:0007669"/>
    <property type="project" value="InterPro"/>
</dbReference>
<evidence type="ECO:0000313" key="3">
    <source>
        <dbReference type="EMBL" id="QSM62334.1"/>
    </source>
</evidence>
<dbReference type="AlphaFoldDB" id="A0A899NEJ3"/>
<name>A0A899NEJ3_PROST</name>
<organism evidence="3">
    <name type="scientific">Providencia stuartii</name>
    <dbReference type="NCBI Taxonomy" id="588"/>
    <lineage>
        <taxon>Bacteria</taxon>
        <taxon>Pseudomonadati</taxon>
        <taxon>Pseudomonadota</taxon>
        <taxon>Gammaproteobacteria</taxon>
        <taxon>Enterobacterales</taxon>
        <taxon>Morganellaceae</taxon>
        <taxon>Providencia</taxon>
    </lineage>
</organism>
<reference evidence="3" key="1">
    <citation type="submission" date="2020-07" db="EMBL/GenBank/DDBJ databases">
        <title>Persistence and transmission of plasmid-borne blaNDM genes carried by diverse species of Enterobacterium in a Chinese goose farm.</title>
        <authorList>
            <person name="Fang L.-X."/>
            <person name="Cen D.-J."/>
        </authorList>
    </citation>
    <scope>NUCLEOTIDE SEQUENCE</scope>
    <source>
        <strain evidence="3">M2</strain>
        <plasmid evidence="3">pM2-1</plasmid>
    </source>
</reference>
<dbReference type="InterPro" id="IPR000525">
    <property type="entry name" value="Initiator_Rep_WH1"/>
</dbReference>